<proteinExistence type="predicted"/>
<organism evidence="1 2">
    <name type="scientific">Araneus ventricosus</name>
    <name type="common">Orbweaver spider</name>
    <name type="synonym">Epeira ventricosa</name>
    <dbReference type="NCBI Taxonomy" id="182803"/>
    <lineage>
        <taxon>Eukaryota</taxon>
        <taxon>Metazoa</taxon>
        <taxon>Ecdysozoa</taxon>
        <taxon>Arthropoda</taxon>
        <taxon>Chelicerata</taxon>
        <taxon>Arachnida</taxon>
        <taxon>Araneae</taxon>
        <taxon>Araneomorphae</taxon>
        <taxon>Entelegynae</taxon>
        <taxon>Araneoidea</taxon>
        <taxon>Araneidae</taxon>
        <taxon>Araneus</taxon>
    </lineage>
</organism>
<comment type="caution">
    <text evidence="1">The sequence shown here is derived from an EMBL/GenBank/DDBJ whole genome shotgun (WGS) entry which is preliminary data.</text>
</comment>
<dbReference type="EMBL" id="BGPR01000506">
    <property type="protein sequence ID" value="GBM23929.1"/>
    <property type="molecule type" value="Genomic_DNA"/>
</dbReference>
<evidence type="ECO:0000313" key="1">
    <source>
        <dbReference type="EMBL" id="GBM23929.1"/>
    </source>
</evidence>
<protein>
    <submittedName>
        <fullName evidence="1">Uncharacterized protein</fullName>
    </submittedName>
</protein>
<dbReference type="Proteomes" id="UP000499080">
    <property type="component" value="Unassembled WGS sequence"/>
</dbReference>
<dbReference type="AlphaFoldDB" id="A0A4Y2E6L0"/>
<evidence type="ECO:0000313" key="2">
    <source>
        <dbReference type="Proteomes" id="UP000499080"/>
    </source>
</evidence>
<sequence>MNSKRYDFSIVTLNNSYKNHPGLAQNRPVYLSDDRCNSSSDEVGVLIAITGCGLTPNLGGKHYHRQKASLNHYCTHQGSENTLTYPAASHLRTRGTTPLGHDFE</sequence>
<keyword evidence="2" id="KW-1185">Reference proteome</keyword>
<gene>
    <name evidence="1" type="ORF">AVEN_52130_1</name>
</gene>
<reference evidence="1 2" key="1">
    <citation type="journal article" date="2019" name="Sci. Rep.">
        <title>Orb-weaving spider Araneus ventricosus genome elucidates the spidroin gene catalogue.</title>
        <authorList>
            <person name="Kono N."/>
            <person name="Nakamura H."/>
            <person name="Ohtoshi R."/>
            <person name="Moran D.A.P."/>
            <person name="Shinohara A."/>
            <person name="Yoshida Y."/>
            <person name="Fujiwara M."/>
            <person name="Mori M."/>
            <person name="Tomita M."/>
            <person name="Arakawa K."/>
        </authorList>
    </citation>
    <scope>NUCLEOTIDE SEQUENCE [LARGE SCALE GENOMIC DNA]</scope>
</reference>
<name>A0A4Y2E6L0_ARAVE</name>
<accession>A0A4Y2E6L0</accession>